<evidence type="ECO:0000313" key="2">
    <source>
        <dbReference type="Proteomes" id="UP000250321"/>
    </source>
</evidence>
<evidence type="ECO:0000313" key="1">
    <source>
        <dbReference type="EMBL" id="PQQ15033.1"/>
    </source>
</evidence>
<sequence length="129" mass="14410">MGAKEYHLNNANSAEGYGIYGSQIHIIMKSWKPYDDIKQVASGDSMQVAVLVSSCTLIWSPDYASVVQKVLFYLDHIEKPVPKLEERVGLLEEGSCMDATILSFMVLCSLKCRKAKTFVLEMSKQPTKS</sequence>
<gene>
    <name evidence="1" type="ORF">Pyn_25652</name>
</gene>
<organism evidence="1 2">
    <name type="scientific">Prunus yedoensis var. nudiflora</name>
    <dbReference type="NCBI Taxonomy" id="2094558"/>
    <lineage>
        <taxon>Eukaryota</taxon>
        <taxon>Viridiplantae</taxon>
        <taxon>Streptophyta</taxon>
        <taxon>Embryophyta</taxon>
        <taxon>Tracheophyta</taxon>
        <taxon>Spermatophyta</taxon>
        <taxon>Magnoliopsida</taxon>
        <taxon>eudicotyledons</taxon>
        <taxon>Gunneridae</taxon>
        <taxon>Pentapetalae</taxon>
        <taxon>rosids</taxon>
        <taxon>fabids</taxon>
        <taxon>Rosales</taxon>
        <taxon>Rosaceae</taxon>
        <taxon>Amygdaloideae</taxon>
        <taxon>Amygdaleae</taxon>
        <taxon>Prunus</taxon>
    </lineage>
</organism>
<dbReference type="AlphaFoldDB" id="A0A314Z982"/>
<name>A0A314Z982_PRUYE</name>
<comment type="caution">
    <text evidence="1">The sequence shown here is derived from an EMBL/GenBank/DDBJ whole genome shotgun (WGS) entry which is preliminary data.</text>
</comment>
<proteinExistence type="predicted"/>
<reference evidence="1 2" key="1">
    <citation type="submission" date="2018-02" db="EMBL/GenBank/DDBJ databases">
        <title>Draft genome of wild Prunus yedoensis var. nudiflora.</title>
        <authorList>
            <person name="Baek S."/>
            <person name="Kim J.-H."/>
            <person name="Choi K."/>
            <person name="Kim G.-B."/>
            <person name="Cho A."/>
            <person name="Jang H."/>
            <person name="Shin C.-H."/>
            <person name="Yu H.-J."/>
            <person name="Mun J.-H."/>
        </authorList>
    </citation>
    <scope>NUCLEOTIDE SEQUENCE [LARGE SCALE GENOMIC DNA]</scope>
    <source>
        <strain evidence="2">cv. Jeju island</strain>
        <tissue evidence="1">Leaf</tissue>
    </source>
</reference>
<protein>
    <submittedName>
        <fullName evidence="1">Uncharacterized protein</fullName>
    </submittedName>
</protein>
<accession>A0A314Z982</accession>
<dbReference type="EMBL" id="PJQY01000241">
    <property type="protein sequence ID" value="PQQ15033.1"/>
    <property type="molecule type" value="Genomic_DNA"/>
</dbReference>
<keyword evidence="2" id="KW-1185">Reference proteome</keyword>
<dbReference type="Proteomes" id="UP000250321">
    <property type="component" value="Unassembled WGS sequence"/>
</dbReference>